<keyword evidence="1" id="KW-1133">Transmembrane helix</keyword>
<organism evidence="2 3">
    <name type="scientific">Sphingobium jiangsuense</name>
    <dbReference type="NCBI Taxonomy" id="870476"/>
    <lineage>
        <taxon>Bacteria</taxon>
        <taxon>Pseudomonadati</taxon>
        <taxon>Pseudomonadota</taxon>
        <taxon>Alphaproteobacteria</taxon>
        <taxon>Sphingomonadales</taxon>
        <taxon>Sphingomonadaceae</taxon>
        <taxon>Sphingobium</taxon>
    </lineage>
</organism>
<dbReference type="RefSeq" id="WP_188072239.1">
    <property type="nucleotide sequence ID" value="NZ_BSPS01000105.1"/>
</dbReference>
<accession>A0A7W6FQJ4</accession>
<sequence>MCSRNIRRAGGRRADMVEGAAVSASLLCLVHCLALPILLLALPGMAGLFFGSEAFHPVALALVVPLALAAFRLGYRRHRTRRPALLGLAGMGCLIAALLPGFGEQGETGLTVAGSLLLVAGHVMNWRLRNRAA</sequence>
<dbReference type="Proteomes" id="UP000571950">
    <property type="component" value="Unassembled WGS sequence"/>
</dbReference>
<dbReference type="InterPro" id="IPR004891">
    <property type="entry name" value="Mercury-R_MerC"/>
</dbReference>
<dbReference type="EMBL" id="JACIDT010000008">
    <property type="protein sequence ID" value="MBB3926727.1"/>
    <property type="molecule type" value="Genomic_DNA"/>
</dbReference>
<dbReference type="GO" id="GO:0016020">
    <property type="term" value="C:membrane"/>
    <property type="evidence" value="ECO:0007669"/>
    <property type="project" value="InterPro"/>
</dbReference>
<feature type="transmembrane region" description="Helical" evidence="1">
    <location>
        <begin position="21"/>
        <end position="42"/>
    </location>
</feature>
<proteinExistence type="predicted"/>
<comment type="caution">
    <text evidence="2">The sequence shown here is derived from an EMBL/GenBank/DDBJ whole genome shotgun (WGS) entry which is preliminary data.</text>
</comment>
<keyword evidence="1" id="KW-0812">Transmembrane</keyword>
<evidence type="ECO:0000313" key="3">
    <source>
        <dbReference type="Proteomes" id="UP000571950"/>
    </source>
</evidence>
<dbReference type="AlphaFoldDB" id="A0A7W6FQJ4"/>
<evidence type="ECO:0000256" key="1">
    <source>
        <dbReference type="SAM" id="Phobius"/>
    </source>
</evidence>
<protein>
    <submittedName>
        <fullName evidence="2">MFS family permease</fullName>
    </submittedName>
</protein>
<dbReference type="Pfam" id="PF03203">
    <property type="entry name" value="MerC"/>
    <property type="match status" value="1"/>
</dbReference>
<evidence type="ECO:0000313" key="2">
    <source>
        <dbReference type="EMBL" id="MBB3926727.1"/>
    </source>
</evidence>
<name>A0A7W6FQJ4_9SPHN</name>
<gene>
    <name evidence="2" type="ORF">GGR43_002450</name>
</gene>
<reference evidence="2 3" key="1">
    <citation type="submission" date="2020-08" db="EMBL/GenBank/DDBJ databases">
        <title>Genomic Encyclopedia of Type Strains, Phase IV (KMG-IV): sequencing the most valuable type-strain genomes for metagenomic binning, comparative biology and taxonomic classification.</title>
        <authorList>
            <person name="Goeker M."/>
        </authorList>
    </citation>
    <scope>NUCLEOTIDE SEQUENCE [LARGE SCALE GENOMIC DNA]</scope>
    <source>
        <strain evidence="2 3">DSM 26189</strain>
    </source>
</reference>
<feature type="transmembrane region" description="Helical" evidence="1">
    <location>
        <begin position="109"/>
        <end position="128"/>
    </location>
</feature>
<feature type="transmembrane region" description="Helical" evidence="1">
    <location>
        <begin position="54"/>
        <end position="73"/>
    </location>
</feature>
<dbReference type="GO" id="GO:0015097">
    <property type="term" value="F:mercury ion transmembrane transporter activity"/>
    <property type="evidence" value="ECO:0007669"/>
    <property type="project" value="InterPro"/>
</dbReference>
<keyword evidence="3" id="KW-1185">Reference proteome</keyword>
<feature type="transmembrane region" description="Helical" evidence="1">
    <location>
        <begin position="85"/>
        <end position="103"/>
    </location>
</feature>
<keyword evidence="1" id="KW-0472">Membrane</keyword>